<keyword evidence="2" id="KW-1185">Reference proteome</keyword>
<accession>A0A8R1IMA8</accession>
<protein>
    <submittedName>
        <fullName evidence="1">Uncharacterized protein</fullName>
    </submittedName>
</protein>
<evidence type="ECO:0000313" key="1">
    <source>
        <dbReference type="EnsemblMetazoa" id="CJA39197.1"/>
    </source>
</evidence>
<reference evidence="1" key="2">
    <citation type="submission" date="2022-06" db="UniProtKB">
        <authorList>
            <consortium name="EnsemblMetazoa"/>
        </authorList>
    </citation>
    <scope>IDENTIFICATION</scope>
    <source>
        <strain evidence="1">DF5081</strain>
    </source>
</reference>
<dbReference type="Proteomes" id="UP000005237">
    <property type="component" value="Unassembled WGS sequence"/>
</dbReference>
<proteinExistence type="predicted"/>
<reference evidence="2" key="1">
    <citation type="submission" date="2010-08" db="EMBL/GenBank/DDBJ databases">
        <authorList>
            <consortium name="Caenorhabditis japonica Sequencing Consortium"/>
            <person name="Wilson R.K."/>
        </authorList>
    </citation>
    <scope>NUCLEOTIDE SEQUENCE [LARGE SCALE GENOMIC DNA]</scope>
    <source>
        <strain evidence="2">DF5081</strain>
    </source>
</reference>
<dbReference type="EnsemblMetazoa" id="CJA39197.1">
    <property type="protein sequence ID" value="CJA39197.1"/>
    <property type="gene ID" value="WBGene00215044"/>
</dbReference>
<evidence type="ECO:0000313" key="2">
    <source>
        <dbReference type="Proteomes" id="UP000005237"/>
    </source>
</evidence>
<dbReference type="AlphaFoldDB" id="A0A8R1IMA8"/>
<organism evidence="1 2">
    <name type="scientific">Caenorhabditis japonica</name>
    <dbReference type="NCBI Taxonomy" id="281687"/>
    <lineage>
        <taxon>Eukaryota</taxon>
        <taxon>Metazoa</taxon>
        <taxon>Ecdysozoa</taxon>
        <taxon>Nematoda</taxon>
        <taxon>Chromadorea</taxon>
        <taxon>Rhabditida</taxon>
        <taxon>Rhabditina</taxon>
        <taxon>Rhabditomorpha</taxon>
        <taxon>Rhabditoidea</taxon>
        <taxon>Rhabditidae</taxon>
        <taxon>Peloderinae</taxon>
        <taxon>Caenorhabditis</taxon>
    </lineage>
</organism>
<sequence length="74" mass="6813">MGDAVSKDGALTKVVEALPGGGLITAPFHELAGNSDHAAKAVASGVGTAAAAALGGPIGAAAIGANAAATFSKK</sequence>
<name>A0A8R1IMA8_CAEJA</name>